<dbReference type="OrthoDB" id="1304707at2759"/>
<accession>A0A1S3Y072</accession>
<protein>
    <recommendedName>
        <fullName evidence="2">Integrase catalytic domain-containing protein</fullName>
    </recommendedName>
</protein>
<proteinExistence type="predicted"/>
<dbReference type="STRING" id="4097.A0A1S3Y072"/>
<dbReference type="SUPFAM" id="SSF53098">
    <property type="entry name" value="Ribonuclease H-like"/>
    <property type="match status" value="1"/>
</dbReference>
<sequence>MGFLDTEAICVCEIYKGLLRADYGRDSLVMIFYSPWIDKDVKRAPETRRISSKHRSSNIEMGDDQYGFIIGLPRSYQKFDSIWVIVDMLTKSSHFLPVRTTYAAEDYARLYINEIVRLHGVLISIVYDRGSQFMANFWRSFQSSLGT</sequence>
<dbReference type="Gene3D" id="3.30.420.10">
    <property type="entry name" value="Ribonuclease H-like superfamily/Ribonuclease H"/>
    <property type="match status" value="1"/>
</dbReference>
<evidence type="ECO:0000313" key="1">
    <source>
        <dbReference type="RefSeq" id="XP_016445470.1"/>
    </source>
</evidence>
<reference evidence="1" key="1">
    <citation type="submission" date="2025-08" db="UniProtKB">
        <authorList>
            <consortium name="RefSeq"/>
        </authorList>
    </citation>
    <scope>IDENTIFICATION</scope>
</reference>
<evidence type="ECO:0008006" key="2">
    <source>
        <dbReference type="Google" id="ProtNLM"/>
    </source>
</evidence>
<dbReference type="InterPro" id="IPR012337">
    <property type="entry name" value="RNaseH-like_sf"/>
</dbReference>
<dbReference type="AlphaFoldDB" id="A0A1S3Y072"/>
<gene>
    <name evidence="1" type="primary">LOC107770648</name>
</gene>
<dbReference type="GO" id="GO:0003676">
    <property type="term" value="F:nucleic acid binding"/>
    <property type="evidence" value="ECO:0007669"/>
    <property type="project" value="InterPro"/>
</dbReference>
<organism evidence="1">
    <name type="scientific">Nicotiana tabacum</name>
    <name type="common">Common tobacco</name>
    <dbReference type="NCBI Taxonomy" id="4097"/>
    <lineage>
        <taxon>Eukaryota</taxon>
        <taxon>Viridiplantae</taxon>
        <taxon>Streptophyta</taxon>
        <taxon>Embryophyta</taxon>
        <taxon>Tracheophyta</taxon>
        <taxon>Spermatophyta</taxon>
        <taxon>Magnoliopsida</taxon>
        <taxon>eudicotyledons</taxon>
        <taxon>Gunneridae</taxon>
        <taxon>Pentapetalae</taxon>
        <taxon>asterids</taxon>
        <taxon>lamiids</taxon>
        <taxon>Solanales</taxon>
        <taxon>Solanaceae</taxon>
        <taxon>Nicotianoideae</taxon>
        <taxon>Nicotianeae</taxon>
        <taxon>Nicotiana</taxon>
    </lineage>
</organism>
<dbReference type="PaxDb" id="4097-A0A1S3Y072"/>
<dbReference type="InterPro" id="IPR036397">
    <property type="entry name" value="RNaseH_sf"/>
</dbReference>
<name>A0A1S3Y072_TOBAC</name>
<dbReference type="PANTHER" id="PTHR45835">
    <property type="entry name" value="YALI0A06105P"/>
    <property type="match status" value="1"/>
</dbReference>
<dbReference type="KEGG" id="nta:107770648"/>
<dbReference type="PANTHER" id="PTHR45835:SF108">
    <property type="entry name" value="INTEGRASE ZINC-BINDING DOMAIN-CONTAINING PROTEIN"/>
    <property type="match status" value="1"/>
</dbReference>
<dbReference type="RefSeq" id="XP_016445470.1">
    <property type="nucleotide sequence ID" value="XM_016589984.1"/>
</dbReference>